<evidence type="ECO:0000313" key="4">
    <source>
        <dbReference type="Proteomes" id="UP000215453"/>
    </source>
</evidence>
<dbReference type="SUPFAM" id="SSF56349">
    <property type="entry name" value="DNA breaking-rejoining enzymes"/>
    <property type="match status" value="1"/>
</dbReference>
<dbReference type="GO" id="GO:0006310">
    <property type="term" value="P:DNA recombination"/>
    <property type="evidence" value="ECO:0007669"/>
    <property type="project" value="UniProtKB-KW"/>
</dbReference>
<organism evidence="3 4">
    <name type="scientific">Zymoseptoria tritici ST99CH_1A5</name>
    <dbReference type="NCBI Taxonomy" id="1276529"/>
    <lineage>
        <taxon>Eukaryota</taxon>
        <taxon>Fungi</taxon>
        <taxon>Dikarya</taxon>
        <taxon>Ascomycota</taxon>
        <taxon>Pezizomycotina</taxon>
        <taxon>Dothideomycetes</taxon>
        <taxon>Dothideomycetidae</taxon>
        <taxon>Mycosphaerellales</taxon>
        <taxon>Mycosphaerellaceae</taxon>
        <taxon>Zymoseptoria</taxon>
    </lineage>
</organism>
<protein>
    <submittedName>
        <fullName evidence="3">Uncharacterized protein</fullName>
    </submittedName>
</protein>
<sequence length="943" mass="105296">MASGGFKVPTGAGTTGKRVSIRDKLVQMRALPDEERNAIFDSVKKDSDRFRGFRHHAKSTQNRQDYHLEMYDQFLLFRANKERTDFTDEEMDDFRFPHNDHDRLWANLREFVIWIYQLVEPRSLATGSRIKYSTLAVYRDSIVYWCRRSFNLRNLTPPNQSVTYFKMTEAMRAVMEYSDPNAKATVKSHLGLAELRELLDNEMVSNRSIENSEQHQCIWCFVRHTSCRPGSIGVSGKYGRSKPLPWRAITFQQGPEPGRFCAIIEFDNINIKRWNDPNSTESEIVALKCQVPAPDPENIIFSVPHRLLVIALRRGLLDGIETLDELLDYKGQFIQIKAEHLDDPIFYRSAPRGEIVDFTMTTRAMTQYLSARGKQIGYTENISMYSIRRRAATDMVARVGLDETRRMMGHAPNSFTLERYYLSMGEIFDATAVALDQEIDPAGRSRTLAESFAQLALGRLNDQQAQLTRGPALRAMTDKLIASDANQPDLSDPIVRRRYRARQRGYAQQALFEQQATIAKKELSSEEWKKRKAALGASEFAEAVNKRALELSRAAAGPVQYEGAVEEDDDDAGMLLTAEPEGDLEDLVGDRENDGVVEGVIDGESNEVAVGDGAEVAIAYKLIAESFMTTMLDNSLNQDHTWSESIKICPECQLDDTAKNYNSAYALREHLNGTFHTPFSMWTRAAENRKAMDPKGRYVCQYCLGSRPEGSDITSYAGMNKLRAHIRSSDAINESLEHDQLKAADGWYDDDFRPTEVSAATGLKKKQHGERNLRTLGLDVVTPRQIINAEPLAGHPGLVRGSSSYDIPTKHAGSVIYGTAGATHQAIPTRFGSGLVFSAPSAIKSASEIPADFRSGLVLASGPHNLISTTRPSPVKASGVPSVAGLRKVIAQEIERRASRGETLFEMPSQDGVEGGEDNAIVVGDESDEESELEDDGDPMELD</sequence>
<dbReference type="Gene3D" id="1.10.443.10">
    <property type="entry name" value="Intergrase catalytic core"/>
    <property type="match status" value="1"/>
</dbReference>
<dbReference type="Pfam" id="PF11917">
    <property type="entry name" value="DUF3435"/>
    <property type="match status" value="1"/>
</dbReference>
<dbReference type="GO" id="GO:0003677">
    <property type="term" value="F:DNA binding"/>
    <property type="evidence" value="ECO:0007669"/>
    <property type="project" value="InterPro"/>
</dbReference>
<dbReference type="EMBL" id="LT882683">
    <property type="protein sequence ID" value="SMY26934.1"/>
    <property type="molecule type" value="Genomic_DNA"/>
</dbReference>
<accession>A0A1Y6LRD2</accession>
<keyword evidence="1" id="KW-0233">DNA recombination</keyword>
<name>A0A1Y6LRD2_ZYMTR</name>
<dbReference type="Proteomes" id="UP000215453">
    <property type="component" value="Chromosome 8"/>
</dbReference>
<feature type="compositionally biased region" description="Acidic residues" evidence="2">
    <location>
        <begin position="925"/>
        <end position="943"/>
    </location>
</feature>
<dbReference type="PANTHER" id="PTHR37535:SF3">
    <property type="entry name" value="FLUG DOMAIN-CONTAINING PROTEIN"/>
    <property type="match status" value="1"/>
</dbReference>
<reference evidence="3 4" key="1">
    <citation type="submission" date="2016-10" db="EMBL/GenBank/DDBJ databases">
        <authorList>
            <person name="Varghese N."/>
        </authorList>
    </citation>
    <scope>NUCLEOTIDE SEQUENCE [LARGE SCALE GENOMIC DNA]</scope>
</reference>
<dbReference type="InterPro" id="IPR011010">
    <property type="entry name" value="DNA_brk_join_enz"/>
</dbReference>
<dbReference type="InterPro" id="IPR021842">
    <property type="entry name" value="DUF3435"/>
</dbReference>
<gene>
    <name evidence="3" type="ORF">ZT1A5_G8378</name>
</gene>
<dbReference type="PANTHER" id="PTHR37535">
    <property type="entry name" value="FLUG DOMAIN PROTEIN"/>
    <property type="match status" value="1"/>
</dbReference>
<dbReference type="AlphaFoldDB" id="A0A1Y6LRD2"/>
<dbReference type="InterPro" id="IPR013762">
    <property type="entry name" value="Integrase-like_cat_sf"/>
</dbReference>
<proteinExistence type="predicted"/>
<evidence type="ECO:0000256" key="1">
    <source>
        <dbReference type="ARBA" id="ARBA00023172"/>
    </source>
</evidence>
<evidence type="ECO:0000313" key="3">
    <source>
        <dbReference type="EMBL" id="SMY26934.1"/>
    </source>
</evidence>
<dbReference type="GO" id="GO:0015074">
    <property type="term" value="P:DNA integration"/>
    <property type="evidence" value="ECO:0007669"/>
    <property type="project" value="InterPro"/>
</dbReference>
<feature type="region of interest" description="Disordered" evidence="2">
    <location>
        <begin position="900"/>
        <end position="943"/>
    </location>
</feature>
<evidence type="ECO:0000256" key="2">
    <source>
        <dbReference type="SAM" id="MobiDB-lite"/>
    </source>
</evidence>